<dbReference type="PROSITE" id="PS50012">
    <property type="entry name" value="RCC1_3"/>
    <property type="match status" value="4"/>
</dbReference>
<evidence type="ECO:0000313" key="4">
    <source>
        <dbReference type="Proteomes" id="UP001235939"/>
    </source>
</evidence>
<dbReference type="PANTHER" id="PTHR22872">
    <property type="entry name" value="BTK-BINDING PROTEIN-RELATED"/>
    <property type="match status" value="1"/>
</dbReference>
<dbReference type="InterPro" id="IPR011333">
    <property type="entry name" value="SKP1/BTB/POZ_sf"/>
</dbReference>
<gene>
    <name evidence="3" type="ORF">LAZ67_14000417</name>
</gene>
<evidence type="ECO:0000256" key="1">
    <source>
        <dbReference type="ARBA" id="ARBA00022737"/>
    </source>
</evidence>
<dbReference type="InterPro" id="IPR000408">
    <property type="entry name" value="Reg_chr_condens"/>
</dbReference>
<protein>
    <submittedName>
        <fullName evidence="3">RCBTB1</fullName>
    </submittedName>
</protein>
<keyword evidence="4" id="KW-1185">Reference proteome</keyword>
<dbReference type="SUPFAM" id="SSF54695">
    <property type="entry name" value="POZ domain"/>
    <property type="match status" value="1"/>
</dbReference>
<dbReference type="PROSITE" id="PS00626">
    <property type="entry name" value="RCC1_2"/>
    <property type="match status" value="1"/>
</dbReference>
<reference evidence="3 4" key="1">
    <citation type="submission" date="2022-01" db="EMBL/GenBank/DDBJ databases">
        <title>A chromosomal length assembly of Cordylochernes scorpioides.</title>
        <authorList>
            <person name="Zeh D."/>
            <person name="Zeh J."/>
        </authorList>
    </citation>
    <scope>NUCLEOTIDE SEQUENCE [LARGE SCALE GENOMIC DNA]</scope>
    <source>
        <strain evidence="3">IN4F17</strain>
        <tissue evidence="3">Whole Body</tissue>
    </source>
</reference>
<dbReference type="PANTHER" id="PTHR22872:SF10">
    <property type="entry name" value="ULTRAVIOLET-B RECEPTOR UVR8"/>
    <property type="match status" value="1"/>
</dbReference>
<dbReference type="EMBL" id="CP092876">
    <property type="protein sequence ID" value="UYV76445.1"/>
    <property type="molecule type" value="Genomic_DNA"/>
</dbReference>
<dbReference type="SUPFAM" id="SSF50985">
    <property type="entry name" value="RCC1/BLIP-II"/>
    <property type="match status" value="1"/>
</dbReference>
<dbReference type="Pfam" id="PF00415">
    <property type="entry name" value="RCC1"/>
    <property type="match status" value="2"/>
</dbReference>
<dbReference type="InterPro" id="IPR051625">
    <property type="entry name" value="Signaling_Regulatory_Domain"/>
</dbReference>
<dbReference type="Gene3D" id="1.25.40.420">
    <property type="match status" value="1"/>
</dbReference>
<dbReference type="PRINTS" id="PR00633">
    <property type="entry name" value="RCCNDNSATION"/>
</dbReference>
<feature type="repeat" description="RCC1" evidence="2">
    <location>
        <begin position="188"/>
        <end position="267"/>
    </location>
</feature>
<feature type="repeat" description="RCC1" evidence="2">
    <location>
        <begin position="82"/>
        <end position="134"/>
    </location>
</feature>
<feature type="repeat" description="RCC1" evidence="2">
    <location>
        <begin position="135"/>
        <end position="187"/>
    </location>
</feature>
<feature type="repeat" description="RCC1" evidence="2">
    <location>
        <begin position="268"/>
        <end position="315"/>
    </location>
</feature>
<sequence>MKEFVDRNNPPEYSRLAVKTVVEGLVLVAAEVTQLCPDRCMAGSIEKWLVFSILDPVFVANIKLACVFGSSGNEAIIVTKDDEVFALGSNSSGCLGLGDAHGSLEPRKVEVLCKRGIVKLAYGSGPHVLAATEEGELYSWGHNGYCQLGNGSTNQGLAPGLLSSSPISRKVAELAAGSHHSMVLTRDGEVYGWGYNGNGQLGLGNNINQSSPFRVANLQGVVIQKLLVRGNGCSPLYANKGDLSVVDMCVWWQVVCGYAHTMVLSDEGVVYTWGANSYGQLGTGNKANQVTPIRISSEIGRCHSQCCHSMVDISQFPYPVYYAFLKYLYTDDVDVPPEDAIGEILQFLITLVCAGLLDLANSYCETQLKQHCERIIKHSITVENAAMLYAAAINYEARELEEFCFQFSLNHLTSIVQTEAFNKLDEPTIKNFILKAAQNGAFKY</sequence>
<evidence type="ECO:0000256" key="2">
    <source>
        <dbReference type="PROSITE-ProRule" id="PRU00235"/>
    </source>
</evidence>
<evidence type="ECO:0000313" key="3">
    <source>
        <dbReference type="EMBL" id="UYV76445.1"/>
    </source>
</evidence>
<dbReference type="Gene3D" id="2.130.10.30">
    <property type="entry name" value="Regulator of chromosome condensation 1/beta-lactamase-inhibitor protein II"/>
    <property type="match status" value="2"/>
</dbReference>
<dbReference type="Pfam" id="PF13540">
    <property type="entry name" value="RCC1_2"/>
    <property type="match status" value="1"/>
</dbReference>
<dbReference type="InterPro" id="IPR009091">
    <property type="entry name" value="RCC1/BLIP-II"/>
</dbReference>
<name>A0ABY6L9L5_9ARAC</name>
<organism evidence="3 4">
    <name type="scientific">Cordylochernes scorpioides</name>
    <dbReference type="NCBI Taxonomy" id="51811"/>
    <lineage>
        <taxon>Eukaryota</taxon>
        <taxon>Metazoa</taxon>
        <taxon>Ecdysozoa</taxon>
        <taxon>Arthropoda</taxon>
        <taxon>Chelicerata</taxon>
        <taxon>Arachnida</taxon>
        <taxon>Pseudoscorpiones</taxon>
        <taxon>Cheliferoidea</taxon>
        <taxon>Chernetidae</taxon>
        <taxon>Cordylochernes</taxon>
    </lineage>
</organism>
<proteinExistence type="predicted"/>
<dbReference type="CDD" id="cd18498">
    <property type="entry name" value="BACK_RCBTB1_2"/>
    <property type="match status" value="1"/>
</dbReference>
<accession>A0ABY6L9L5</accession>
<keyword evidence="1" id="KW-0677">Repeat</keyword>
<dbReference type="Proteomes" id="UP001235939">
    <property type="component" value="Chromosome 14"/>
</dbReference>